<proteinExistence type="predicted"/>
<dbReference type="AlphaFoldDB" id="A0A3B1B9N0"/>
<protein>
    <submittedName>
        <fullName evidence="1">Uncharacterized protein</fullName>
    </submittedName>
</protein>
<dbReference type="EMBL" id="UOFY01000028">
    <property type="protein sequence ID" value="VAX08694.1"/>
    <property type="molecule type" value="Genomic_DNA"/>
</dbReference>
<organism evidence="1">
    <name type="scientific">hydrothermal vent metagenome</name>
    <dbReference type="NCBI Taxonomy" id="652676"/>
    <lineage>
        <taxon>unclassified sequences</taxon>
        <taxon>metagenomes</taxon>
        <taxon>ecological metagenomes</taxon>
    </lineage>
</organism>
<reference evidence="1" key="1">
    <citation type="submission" date="2018-06" db="EMBL/GenBank/DDBJ databases">
        <authorList>
            <person name="Zhirakovskaya E."/>
        </authorList>
    </citation>
    <scope>NUCLEOTIDE SEQUENCE</scope>
</reference>
<sequence length="183" mass="19395">MKNQKLTLTRIIVATLLLGGMISVQAEEVTLKIMAPWKSEGQMFRISANEVLIQGHSEGMMYIDAGENSIDALNTAIFQCPGKTLVNMANGKLETIGNCVISRGDEENLIFAEFVCKGITGKCDGKFSITGGIGKFKGITGSGKMIVRTVMTDVLGDVGTGAVLKGSTGLVVWPALKVNIPAK</sequence>
<gene>
    <name evidence="1" type="ORF">MNBD_GAMMA25-899</name>
</gene>
<accession>A0A3B1B9N0</accession>
<evidence type="ECO:0000313" key="1">
    <source>
        <dbReference type="EMBL" id="VAX08694.1"/>
    </source>
</evidence>
<name>A0A3B1B9N0_9ZZZZ</name>